<dbReference type="GO" id="GO:0052907">
    <property type="term" value="F:23S rRNA (adenine(1618)-N(6))-methyltransferase activity"/>
    <property type="evidence" value="ECO:0007669"/>
    <property type="project" value="UniProtKB-EC"/>
</dbReference>
<dbReference type="AlphaFoldDB" id="A0A081NI63"/>
<gene>
    <name evidence="6" type="primary">rlmF</name>
    <name evidence="7" type="ORF">GZ78_11290</name>
</gene>
<dbReference type="PANTHER" id="PTHR13393">
    <property type="entry name" value="SAM-DEPENDENT METHYLTRANSFERASE"/>
    <property type="match status" value="1"/>
</dbReference>
<evidence type="ECO:0000256" key="5">
    <source>
        <dbReference type="ARBA" id="ARBA00022691"/>
    </source>
</evidence>
<dbReference type="NCBIfam" id="NF008725">
    <property type="entry name" value="PRK11727.1"/>
    <property type="match status" value="1"/>
</dbReference>
<keyword evidence="1 6" id="KW-0963">Cytoplasm</keyword>
<dbReference type="EC" id="2.1.1.181" evidence="6"/>
<dbReference type="Gene3D" id="3.40.50.150">
    <property type="entry name" value="Vaccinia Virus protein VP39"/>
    <property type="match status" value="1"/>
</dbReference>
<dbReference type="InterPro" id="IPR010286">
    <property type="entry name" value="METTL16/RlmF"/>
</dbReference>
<dbReference type="InterPro" id="IPR016909">
    <property type="entry name" value="rRNA_lsu_MeTfrase_F"/>
</dbReference>
<dbReference type="Pfam" id="PF05971">
    <property type="entry name" value="Methyltransf_10"/>
    <property type="match status" value="1"/>
</dbReference>
<dbReference type="GO" id="GO:0005737">
    <property type="term" value="C:cytoplasm"/>
    <property type="evidence" value="ECO:0007669"/>
    <property type="project" value="UniProtKB-SubCell"/>
</dbReference>
<comment type="caution">
    <text evidence="7">The sequence shown here is derived from an EMBL/GenBank/DDBJ whole genome shotgun (WGS) entry which is preliminary data.</text>
</comment>
<comment type="similarity">
    <text evidence="6">Belongs to the methyltransferase superfamily. METTL16/RlmF family.</text>
</comment>
<keyword evidence="5 6" id="KW-0949">S-adenosyl-L-methionine</keyword>
<dbReference type="Proteomes" id="UP000028073">
    <property type="component" value="Unassembled WGS sequence"/>
</dbReference>
<dbReference type="InterPro" id="IPR029063">
    <property type="entry name" value="SAM-dependent_MTases_sf"/>
</dbReference>
<evidence type="ECO:0000256" key="3">
    <source>
        <dbReference type="ARBA" id="ARBA00022603"/>
    </source>
</evidence>
<dbReference type="GO" id="GO:0070475">
    <property type="term" value="P:rRNA base methylation"/>
    <property type="evidence" value="ECO:0007669"/>
    <property type="project" value="TreeGrafter"/>
</dbReference>
<accession>A0A081NI63</accession>
<name>A0A081NI63_9GAMM</name>
<dbReference type="OrthoDB" id="1115728at2"/>
<organism evidence="7 8">
    <name type="scientific">Endozoicomonas numazuensis</name>
    <dbReference type="NCBI Taxonomy" id="1137799"/>
    <lineage>
        <taxon>Bacteria</taxon>
        <taxon>Pseudomonadati</taxon>
        <taxon>Pseudomonadota</taxon>
        <taxon>Gammaproteobacteria</taxon>
        <taxon>Oceanospirillales</taxon>
        <taxon>Endozoicomonadaceae</taxon>
        <taxon>Endozoicomonas</taxon>
    </lineage>
</organism>
<keyword evidence="3 6" id="KW-0489">Methyltransferase</keyword>
<dbReference type="SUPFAM" id="SSF53335">
    <property type="entry name" value="S-adenosyl-L-methionine-dependent methyltransferases"/>
    <property type="match status" value="1"/>
</dbReference>
<comment type="catalytic activity">
    <reaction evidence="6">
        <text>adenosine(1618) in 23S rRNA + S-adenosyl-L-methionine = N(6)-methyladenosine(1618) in 23S rRNA + S-adenosyl-L-homocysteine + H(+)</text>
        <dbReference type="Rhea" id="RHEA:16497"/>
        <dbReference type="Rhea" id="RHEA-COMP:10229"/>
        <dbReference type="Rhea" id="RHEA-COMP:10231"/>
        <dbReference type="ChEBI" id="CHEBI:15378"/>
        <dbReference type="ChEBI" id="CHEBI:57856"/>
        <dbReference type="ChEBI" id="CHEBI:59789"/>
        <dbReference type="ChEBI" id="CHEBI:74411"/>
        <dbReference type="ChEBI" id="CHEBI:74449"/>
        <dbReference type="EC" id="2.1.1.181"/>
    </reaction>
</comment>
<dbReference type="eggNOG" id="COG3129">
    <property type="taxonomic scope" value="Bacteria"/>
</dbReference>
<reference evidence="7 8" key="1">
    <citation type="submission" date="2014-06" db="EMBL/GenBank/DDBJ databases">
        <title>Whole Genome Sequences of Three Symbiotic Endozoicomonas Bacteria.</title>
        <authorList>
            <person name="Neave M.J."/>
            <person name="Apprill A."/>
            <person name="Voolstra C.R."/>
        </authorList>
    </citation>
    <scope>NUCLEOTIDE SEQUENCE [LARGE SCALE GENOMIC DNA]</scope>
    <source>
        <strain evidence="7 8">DSM 25634</strain>
    </source>
</reference>
<evidence type="ECO:0000313" key="8">
    <source>
        <dbReference type="Proteomes" id="UP000028073"/>
    </source>
</evidence>
<sequence>MSGKRPAAQLHPRNRHQGRYDLDQLCSSYPELRKFVKTTPKGQKTIDFANSEAVIRLNQALLKHYYNVQHWSIPKGYLCPPIPGRADYIHYAADLLGSLNLGQKTVKVLDIGTGANLIYPIIGSQAYGWHFVASDIDPVSVESARAIVSSNKNLSGKIRIEHQHDKNSLFRHIIQPSDQFALTLCNPPFHASKKEAEAGTQRKWKNLKSSAVKRGGNTRIPDKKSLNFGGQANELWCEGGEIRFLKNMVRESAEFSQQVFWFTTLVSKKENIALLRKLLVEEGANQVKVKVKQMSQGQKISHMLAWSFMSREEHKLKG</sequence>
<comment type="function">
    <text evidence="6">Specifically methylates the adenine in position 1618 of 23S rRNA.</text>
</comment>
<dbReference type="CDD" id="cd02440">
    <property type="entry name" value="AdoMet_MTases"/>
    <property type="match status" value="1"/>
</dbReference>
<evidence type="ECO:0000256" key="1">
    <source>
        <dbReference type="ARBA" id="ARBA00022490"/>
    </source>
</evidence>
<keyword evidence="2 6" id="KW-0698">rRNA processing</keyword>
<keyword evidence="4 6" id="KW-0808">Transferase</keyword>
<dbReference type="RefSeq" id="WP_034835229.1">
    <property type="nucleotide sequence ID" value="NZ_JOKH01000002.1"/>
</dbReference>
<protein>
    <recommendedName>
        <fullName evidence="6">Ribosomal RNA large subunit methyltransferase F</fullName>
        <ecNumber evidence="6">2.1.1.181</ecNumber>
    </recommendedName>
    <alternativeName>
        <fullName evidence="6">23S rRNA mA1618 methyltransferase</fullName>
    </alternativeName>
    <alternativeName>
        <fullName evidence="6">rRNA adenine N-6-methyltransferase</fullName>
    </alternativeName>
</protein>
<dbReference type="EMBL" id="JOKH01000002">
    <property type="protein sequence ID" value="KEQ18136.1"/>
    <property type="molecule type" value="Genomic_DNA"/>
</dbReference>
<dbReference type="HAMAP" id="MF_01848">
    <property type="entry name" value="23SrRNA_methyltr_F"/>
    <property type="match status" value="1"/>
</dbReference>
<keyword evidence="8" id="KW-1185">Reference proteome</keyword>
<evidence type="ECO:0000256" key="4">
    <source>
        <dbReference type="ARBA" id="ARBA00022679"/>
    </source>
</evidence>
<evidence type="ECO:0000313" key="7">
    <source>
        <dbReference type="EMBL" id="KEQ18136.1"/>
    </source>
</evidence>
<evidence type="ECO:0000256" key="2">
    <source>
        <dbReference type="ARBA" id="ARBA00022552"/>
    </source>
</evidence>
<dbReference type="PANTHER" id="PTHR13393:SF0">
    <property type="entry name" value="RNA N6-ADENOSINE-METHYLTRANSFERASE METTL16"/>
    <property type="match status" value="1"/>
</dbReference>
<dbReference type="STRING" id="1137799.GZ78_11290"/>
<comment type="subcellular location">
    <subcellularLocation>
        <location evidence="6">Cytoplasm</location>
    </subcellularLocation>
</comment>
<dbReference type="PIRSF" id="PIRSF029038">
    <property type="entry name" value="Mtase_YbiN_prd"/>
    <property type="match status" value="1"/>
</dbReference>
<proteinExistence type="inferred from homology"/>
<evidence type="ECO:0000256" key="6">
    <source>
        <dbReference type="HAMAP-Rule" id="MF_01848"/>
    </source>
</evidence>